<dbReference type="AlphaFoldDB" id="A0A1H3XVD6"/>
<dbReference type="InterPro" id="IPR032593">
    <property type="entry name" value="DUF4907"/>
</dbReference>
<reference evidence="1 2" key="1">
    <citation type="submission" date="2016-10" db="EMBL/GenBank/DDBJ databases">
        <authorList>
            <person name="de Groot N.N."/>
        </authorList>
    </citation>
    <scope>NUCLEOTIDE SEQUENCE [LARGE SCALE GENOMIC DNA]</scope>
    <source>
        <strain evidence="1 2">Vu-144</strain>
    </source>
</reference>
<evidence type="ECO:0008006" key="3">
    <source>
        <dbReference type="Google" id="ProtNLM"/>
    </source>
</evidence>
<dbReference type="Proteomes" id="UP000199041">
    <property type="component" value="Unassembled WGS sequence"/>
</dbReference>
<dbReference type="STRING" id="551991.SAMN05192529_106147"/>
<accession>A0A1H3XVD6</accession>
<proteinExistence type="predicted"/>
<protein>
    <recommendedName>
        <fullName evidence="3">DUF4907 domain-containing protein</fullName>
    </recommendedName>
</protein>
<organism evidence="1 2">
    <name type="scientific">Arachidicoccus rhizosphaerae</name>
    <dbReference type="NCBI Taxonomy" id="551991"/>
    <lineage>
        <taxon>Bacteria</taxon>
        <taxon>Pseudomonadati</taxon>
        <taxon>Bacteroidota</taxon>
        <taxon>Chitinophagia</taxon>
        <taxon>Chitinophagales</taxon>
        <taxon>Chitinophagaceae</taxon>
        <taxon>Arachidicoccus</taxon>
    </lineage>
</organism>
<gene>
    <name evidence="1" type="ORF">SAMN05192529_106147</name>
</gene>
<keyword evidence="2" id="KW-1185">Reference proteome</keyword>
<dbReference type="EMBL" id="FNQY01000006">
    <property type="protein sequence ID" value="SEA03273.1"/>
    <property type="molecule type" value="Genomic_DNA"/>
</dbReference>
<sequence length="161" mass="17218">MIQFSDRLLKDVGLRHLGRTLVVASAVFLLGSCQGTSTTGSGAVKDSAVNAAVPAQPSGQKTVASAPTFTGDTLSLHVKAVELPVTEKNSDTLWGYEIYTGDKLYIKQYNVPGVAGQNGFTSKADAEKIAEMVSHKLKTHQIPSISQQELSEAKVTYKSYQ</sequence>
<evidence type="ECO:0000313" key="2">
    <source>
        <dbReference type="Proteomes" id="UP000199041"/>
    </source>
</evidence>
<evidence type="ECO:0000313" key="1">
    <source>
        <dbReference type="EMBL" id="SEA03273.1"/>
    </source>
</evidence>
<dbReference type="Pfam" id="PF16250">
    <property type="entry name" value="DUF4907"/>
    <property type="match status" value="1"/>
</dbReference>
<name>A0A1H3XVD6_9BACT</name>
<dbReference type="OrthoDB" id="674043at2"/>
<dbReference type="PROSITE" id="PS51257">
    <property type="entry name" value="PROKAR_LIPOPROTEIN"/>
    <property type="match status" value="1"/>
</dbReference>
<dbReference type="RefSeq" id="WP_091395780.1">
    <property type="nucleotide sequence ID" value="NZ_FNQY01000006.1"/>
</dbReference>